<dbReference type="Proteomes" id="UP000428330">
    <property type="component" value="Chromosome"/>
</dbReference>
<dbReference type="GO" id="GO:0106300">
    <property type="term" value="P:protein-DNA covalent cross-linking repair"/>
    <property type="evidence" value="ECO:0007669"/>
    <property type="project" value="InterPro"/>
</dbReference>
<dbReference type="GO" id="GO:0016829">
    <property type="term" value="F:lyase activity"/>
    <property type="evidence" value="ECO:0007669"/>
    <property type="project" value="UniProtKB-KW"/>
</dbReference>
<dbReference type="EC" id="3.4.-.-" evidence="8"/>
<evidence type="ECO:0000313" key="9">
    <source>
        <dbReference type="EMBL" id="QGX97435.1"/>
    </source>
</evidence>
<dbReference type="SUPFAM" id="SSF143081">
    <property type="entry name" value="BB1717-like"/>
    <property type="match status" value="1"/>
</dbReference>
<dbReference type="GO" id="GO:0006508">
    <property type="term" value="P:proteolysis"/>
    <property type="evidence" value="ECO:0007669"/>
    <property type="project" value="UniProtKB-KW"/>
</dbReference>
<evidence type="ECO:0000256" key="6">
    <source>
        <dbReference type="ARBA" id="ARBA00023125"/>
    </source>
</evidence>
<keyword evidence="10" id="KW-1185">Reference proteome</keyword>
<gene>
    <name evidence="9" type="ORF">EI983_03720</name>
</gene>
<evidence type="ECO:0000313" key="10">
    <source>
        <dbReference type="Proteomes" id="UP000428330"/>
    </source>
</evidence>
<evidence type="ECO:0000256" key="8">
    <source>
        <dbReference type="RuleBase" id="RU364100"/>
    </source>
</evidence>
<keyword evidence="7" id="KW-0456">Lyase</keyword>
<evidence type="ECO:0000256" key="5">
    <source>
        <dbReference type="ARBA" id="ARBA00023124"/>
    </source>
</evidence>
<evidence type="ECO:0000256" key="3">
    <source>
        <dbReference type="ARBA" id="ARBA00022763"/>
    </source>
</evidence>
<dbReference type="PANTHER" id="PTHR13604">
    <property type="entry name" value="DC12-RELATED"/>
    <property type="match status" value="1"/>
</dbReference>
<comment type="similarity">
    <text evidence="1 8">Belongs to the SOS response-associated peptidase family.</text>
</comment>
<keyword evidence="6" id="KW-0238">DNA-binding</keyword>
<dbReference type="EMBL" id="CP034348">
    <property type="protein sequence ID" value="QGX97435.1"/>
    <property type="molecule type" value="Genomic_DNA"/>
</dbReference>
<keyword evidence="4 8" id="KW-0378">Hydrolase</keyword>
<evidence type="ECO:0000256" key="1">
    <source>
        <dbReference type="ARBA" id="ARBA00008136"/>
    </source>
</evidence>
<dbReference type="KEGG" id="rom:EI983_03720"/>
<dbReference type="OrthoDB" id="9782620at2"/>
<keyword evidence="5" id="KW-0190">Covalent protein-DNA linkage</keyword>
<dbReference type="AlphaFoldDB" id="A0A6I6ILB6"/>
<dbReference type="InterPro" id="IPR003738">
    <property type="entry name" value="SRAP"/>
</dbReference>
<dbReference type="Gene3D" id="3.90.1680.10">
    <property type="entry name" value="SOS response associated peptidase-like"/>
    <property type="match status" value="1"/>
</dbReference>
<keyword evidence="2 8" id="KW-0645">Protease</keyword>
<protein>
    <recommendedName>
        <fullName evidence="8">Abasic site processing protein</fullName>
        <ecNumber evidence="8">3.4.-.-</ecNumber>
    </recommendedName>
</protein>
<dbReference type="InterPro" id="IPR036590">
    <property type="entry name" value="SRAP-like"/>
</dbReference>
<dbReference type="GO" id="GO:0003697">
    <property type="term" value="F:single-stranded DNA binding"/>
    <property type="evidence" value="ECO:0007669"/>
    <property type="project" value="InterPro"/>
</dbReference>
<accession>A0A6I6ILB6</accession>
<dbReference type="RefSeq" id="WP_157706071.1">
    <property type="nucleotide sequence ID" value="NZ_CP034348.1"/>
</dbReference>
<sequence length="221" mass="24335">MCGRFAAGDKTQAEMLEIVRGFLDMAVALDPDAPEPRGGYHIRPTNRIALVTRAGEGAMLTSANWQIAPPGGRPLINARIENSGFWRKAWEGGRCMIPALGYFEWSEVEGKKQPHFITVRRNAPVIFFAGFRSEDGQGCVILTRPPADQIAHIHNRMPVILSPEEVGDWLSGTMSREAAQAGLGTGWDGRFDYHRVAPLTNEADGEAVIEPYEPPQASFDF</sequence>
<keyword evidence="3" id="KW-0227">DNA damage</keyword>
<reference evidence="10" key="1">
    <citation type="submission" date="2018-12" db="EMBL/GenBank/DDBJ databases">
        <title>Complete genome sequence of Roseovarius sp. MME-070.</title>
        <authorList>
            <person name="Nam Y.-D."/>
            <person name="Kang J."/>
            <person name="Chung W.-H."/>
            <person name="Park Y.S."/>
        </authorList>
    </citation>
    <scope>NUCLEOTIDE SEQUENCE [LARGE SCALE GENOMIC DNA]</scope>
    <source>
        <strain evidence="10">MME-070</strain>
    </source>
</reference>
<proteinExistence type="inferred from homology"/>
<evidence type="ECO:0000256" key="2">
    <source>
        <dbReference type="ARBA" id="ARBA00022670"/>
    </source>
</evidence>
<organism evidence="9 10">
    <name type="scientific">Roseovarius faecimaris</name>
    <dbReference type="NCBI Taxonomy" id="2494550"/>
    <lineage>
        <taxon>Bacteria</taxon>
        <taxon>Pseudomonadati</taxon>
        <taxon>Pseudomonadota</taxon>
        <taxon>Alphaproteobacteria</taxon>
        <taxon>Rhodobacterales</taxon>
        <taxon>Roseobacteraceae</taxon>
        <taxon>Roseovarius</taxon>
    </lineage>
</organism>
<dbReference type="GO" id="GO:0008233">
    <property type="term" value="F:peptidase activity"/>
    <property type="evidence" value="ECO:0007669"/>
    <property type="project" value="UniProtKB-KW"/>
</dbReference>
<evidence type="ECO:0000256" key="4">
    <source>
        <dbReference type="ARBA" id="ARBA00022801"/>
    </source>
</evidence>
<name>A0A6I6ILB6_9RHOB</name>
<evidence type="ECO:0000256" key="7">
    <source>
        <dbReference type="ARBA" id="ARBA00023239"/>
    </source>
</evidence>
<dbReference type="Pfam" id="PF02586">
    <property type="entry name" value="SRAP"/>
    <property type="match status" value="1"/>
</dbReference>
<dbReference type="PANTHER" id="PTHR13604:SF0">
    <property type="entry name" value="ABASIC SITE PROCESSING PROTEIN HMCES"/>
    <property type="match status" value="1"/>
</dbReference>